<dbReference type="GO" id="GO:0008889">
    <property type="term" value="F:glycerophosphodiester phosphodiesterase activity"/>
    <property type="evidence" value="ECO:0007669"/>
    <property type="project" value="UniProtKB-EC"/>
</dbReference>
<comment type="caution">
    <text evidence="2">The sequence shown here is derived from an EMBL/GenBank/DDBJ whole genome shotgun (WGS) entry which is preliminary data.</text>
</comment>
<reference evidence="2 3" key="1">
    <citation type="submission" date="2021-01" db="EMBL/GenBank/DDBJ databases">
        <title>Genomic Encyclopedia of Type Strains, Phase IV (KMG-IV): sequencing the most valuable type-strain genomes for metagenomic binning, comparative biology and taxonomic classification.</title>
        <authorList>
            <person name="Goeker M."/>
        </authorList>
    </citation>
    <scope>NUCLEOTIDE SEQUENCE [LARGE SCALE GENOMIC DNA]</scope>
    <source>
        <strain evidence="2 3">DSM 25540</strain>
    </source>
</reference>
<evidence type="ECO:0000313" key="3">
    <source>
        <dbReference type="Proteomes" id="UP000741863"/>
    </source>
</evidence>
<dbReference type="EMBL" id="JAFBEC010000002">
    <property type="protein sequence ID" value="MBM7631964.1"/>
    <property type="molecule type" value="Genomic_DNA"/>
</dbReference>
<dbReference type="CDD" id="cd08556">
    <property type="entry name" value="GDPD"/>
    <property type="match status" value="1"/>
</dbReference>
<keyword evidence="3" id="KW-1185">Reference proteome</keyword>
<accession>A0ABS2P9I1</accession>
<dbReference type="Pfam" id="PF03009">
    <property type="entry name" value="GDPD"/>
    <property type="match status" value="1"/>
</dbReference>
<dbReference type="InterPro" id="IPR030395">
    <property type="entry name" value="GP_PDE_dom"/>
</dbReference>
<dbReference type="Proteomes" id="UP000741863">
    <property type="component" value="Unassembled WGS sequence"/>
</dbReference>
<dbReference type="EC" id="3.1.4.46" evidence="2"/>
<evidence type="ECO:0000313" key="2">
    <source>
        <dbReference type="EMBL" id="MBM7631964.1"/>
    </source>
</evidence>
<proteinExistence type="predicted"/>
<organism evidence="2 3">
    <name type="scientific">Geomicrobium sediminis</name>
    <dbReference type="NCBI Taxonomy" id="1347788"/>
    <lineage>
        <taxon>Bacteria</taxon>
        <taxon>Bacillati</taxon>
        <taxon>Bacillota</taxon>
        <taxon>Bacilli</taxon>
        <taxon>Bacillales</taxon>
        <taxon>Geomicrobium</taxon>
    </lineage>
</organism>
<feature type="domain" description="GP-PDE" evidence="1">
    <location>
        <begin position="6"/>
        <end position="221"/>
    </location>
</feature>
<gene>
    <name evidence="2" type="ORF">JOD17_001056</name>
</gene>
<name>A0ABS2P9I1_9BACL</name>
<keyword evidence="2" id="KW-0378">Hydrolase</keyword>
<dbReference type="SUPFAM" id="SSF51695">
    <property type="entry name" value="PLC-like phosphodiesterases"/>
    <property type="match status" value="1"/>
</dbReference>
<dbReference type="InterPro" id="IPR017946">
    <property type="entry name" value="PLC-like_Pdiesterase_TIM-brl"/>
</dbReference>
<dbReference type="RefSeq" id="WP_204695974.1">
    <property type="nucleotide sequence ID" value="NZ_JAFBEC010000002.1"/>
</dbReference>
<dbReference type="PANTHER" id="PTHR46211">
    <property type="entry name" value="GLYCEROPHOSPHORYL DIESTER PHOSPHODIESTERASE"/>
    <property type="match status" value="1"/>
</dbReference>
<dbReference type="Gene3D" id="3.20.20.190">
    <property type="entry name" value="Phosphatidylinositol (PI) phosphodiesterase"/>
    <property type="match status" value="1"/>
</dbReference>
<sequence length="228" mass="26251">MVEATVKVVAHRGSTKGSIIQENTLPAFERAIMLGADYIETDLRKTVDGQIVCVHDESVEGKKVKYLTYAALRKQGVAKLEDVLRLCKGRIRLNFELKEQQLEKDFVRIVEQNGMSNDIIVTSFDYSAIQTIQRINPMIQTGLIIGKRNRFQRKRLPLAHIDVVCIHYSLLTDQLIDTVKNHRSMLWVWTVNNRSDIQKCLKKNNIDGIITDEVTLCRNVVMDYETFR</sequence>
<evidence type="ECO:0000259" key="1">
    <source>
        <dbReference type="PROSITE" id="PS51704"/>
    </source>
</evidence>
<dbReference type="PANTHER" id="PTHR46211:SF14">
    <property type="entry name" value="GLYCEROPHOSPHODIESTER PHOSPHODIESTERASE"/>
    <property type="match status" value="1"/>
</dbReference>
<dbReference type="PROSITE" id="PS51704">
    <property type="entry name" value="GP_PDE"/>
    <property type="match status" value="1"/>
</dbReference>
<protein>
    <submittedName>
        <fullName evidence="2">Glycerophosphoryl diester phosphodiesterase</fullName>
        <ecNumber evidence="2">3.1.4.46</ecNumber>
    </submittedName>
</protein>